<dbReference type="RefSeq" id="WP_344623858.1">
    <property type="nucleotide sequence ID" value="NZ_BAAALD010000021.1"/>
</dbReference>
<name>A0ABP4E001_9ACTN</name>
<dbReference type="EMBL" id="BAAALD010000021">
    <property type="protein sequence ID" value="GAA1082970.1"/>
    <property type="molecule type" value="Genomic_DNA"/>
</dbReference>
<accession>A0ABP4E001</accession>
<dbReference type="Proteomes" id="UP001499987">
    <property type="component" value="Unassembled WGS sequence"/>
</dbReference>
<evidence type="ECO:0000313" key="1">
    <source>
        <dbReference type="EMBL" id="GAA1082970.1"/>
    </source>
</evidence>
<reference evidence="2" key="1">
    <citation type="journal article" date="2019" name="Int. J. Syst. Evol. Microbiol.">
        <title>The Global Catalogue of Microorganisms (GCM) 10K type strain sequencing project: providing services to taxonomists for standard genome sequencing and annotation.</title>
        <authorList>
            <consortium name="The Broad Institute Genomics Platform"/>
            <consortium name="The Broad Institute Genome Sequencing Center for Infectious Disease"/>
            <person name="Wu L."/>
            <person name="Ma J."/>
        </authorList>
    </citation>
    <scope>NUCLEOTIDE SEQUENCE [LARGE SCALE GENOMIC DNA]</scope>
    <source>
        <strain evidence="2">JCM 13002</strain>
    </source>
</reference>
<gene>
    <name evidence="1" type="ORF">GCM10009663_27460</name>
</gene>
<organism evidence="1 2">
    <name type="scientific">Kitasatospora arboriphila</name>
    <dbReference type="NCBI Taxonomy" id="258052"/>
    <lineage>
        <taxon>Bacteria</taxon>
        <taxon>Bacillati</taxon>
        <taxon>Actinomycetota</taxon>
        <taxon>Actinomycetes</taxon>
        <taxon>Kitasatosporales</taxon>
        <taxon>Streptomycetaceae</taxon>
        <taxon>Kitasatospora</taxon>
    </lineage>
</organism>
<sequence length="136" mass="15361">MYSVLEGIKDFRNGSHHAHGVRASHELNSEVAQLEPRVVEALGLVNWLSGAHWDWVERCEYLDESSYRLVGQRLRGSHPSWEPFERPSQFPLRPDRIYVVSTPSGKPVDLWPLAAVSLCAQCNARELFLTDFGSSG</sequence>
<comment type="caution">
    <text evidence="1">The sequence shown here is derived from an EMBL/GenBank/DDBJ whole genome shotgun (WGS) entry which is preliminary data.</text>
</comment>
<protein>
    <submittedName>
        <fullName evidence="1">Uncharacterized protein</fullName>
    </submittedName>
</protein>
<keyword evidence="2" id="KW-1185">Reference proteome</keyword>
<evidence type="ECO:0000313" key="2">
    <source>
        <dbReference type="Proteomes" id="UP001499987"/>
    </source>
</evidence>
<proteinExistence type="predicted"/>